<evidence type="ECO:0000256" key="1">
    <source>
        <dbReference type="ARBA" id="ARBA00009353"/>
    </source>
</evidence>
<dbReference type="NCBIfam" id="TIGR01777">
    <property type="entry name" value="yfcH"/>
    <property type="match status" value="1"/>
</dbReference>
<reference evidence="4 5" key="1">
    <citation type="journal article" date="2019" name="Int. J. Syst. Evol. Microbiol.">
        <title>The Global Catalogue of Microorganisms (GCM) 10K type strain sequencing project: providing services to taxonomists for standard genome sequencing and annotation.</title>
        <authorList>
            <consortium name="The Broad Institute Genomics Platform"/>
            <consortium name="The Broad Institute Genome Sequencing Center for Infectious Disease"/>
            <person name="Wu L."/>
            <person name="Ma J."/>
        </authorList>
    </citation>
    <scope>NUCLEOTIDE SEQUENCE [LARGE SCALE GENOMIC DNA]</scope>
    <source>
        <strain evidence="4 5">JCM 15933</strain>
    </source>
</reference>
<dbReference type="PANTHER" id="PTHR11092">
    <property type="entry name" value="SUGAR NUCLEOTIDE EPIMERASE RELATED"/>
    <property type="match status" value="1"/>
</dbReference>
<dbReference type="Pfam" id="PF01370">
    <property type="entry name" value="Epimerase"/>
    <property type="match status" value="1"/>
</dbReference>
<keyword evidence="5" id="KW-1185">Reference proteome</keyword>
<dbReference type="Pfam" id="PF08338">
    <property type="entry name" value="DUF1731"/>
    <property type="match status" value="1"/>
</dbReference>
<organism evidence="4 5">
    <name type="scientific">Dactylosporangium maewongense</name>
    <dbReference type="NCBI Taxonomy" id="634393"/>
    <lineage>
        <taxon>Bacteria</taxon>
        <taxon>Bacillati</taxon>
        <taxon>Actinomycetota</taxon>
        <taxon>Actinomycetes</taxon>
        <taxon>Micromonosporales</taxon>
        <taxon>Micromonosporaceae</taxon>
        <taxon>Dactylosporangium</taxon>
    </lineage>
</organism>
<dbReference type="InterPro" id="IPR036291">
    <property type="entry name" value="NAD(P)-bd_dom_sf"/>
</dbReference>
<dbReference type="Proteomes" id="UP001501470">
    <property type="component" value="Unassembled WGS sequence"/>
</dbReference>
<evidence type="ECO:0000313" key="5">
    <source>
        <dbReference type="Proteomes" id="UP001501470"/>
    </source>
</evidence>
<comment type="caution">
    <text evidence="4">The sequence shown here is derived from an EMBL/GenBank/DDBJ whole genome shotgun (WGS) entry which is preliminary data.</text>
</comment>
<protein>
    <submittedName>
        <fullName evidence="4">TIGR01777 family oxidoreductase</fullName>
    </submittedName>
</protein>
<dbReference type="PANTHER" id="PTHR11092:SF0">
    <property type="entry name" value="EPIMERASE FAMILY PROTEIN SDR39U1"/>
    <property type="match status" value="1"/>
</dbReference>
<dbReference type="EMBL" id="BAAAQD010000013">
    <property type="protein sequence ID" value="GAA1534751.1"/>
    <property type="molecule type" value="Genomic_DNA"/>
</dbReference>
<sequence length="309" mass="32472">MKVVVAGGSGGLGRAVSRDLTARGHEVVVLSRSPAAPGSGRWVRWDGATVGAWAGELRGAAVVNLCGALVDRPPTAANVALLTRSRVEPTRALARAAAEVDARVPVWVQMSTLAIYGDAGEAVLDETAPAADGPAQMAGVARAWEEAAADVPARRRIVLRTGIVLEPGTPAMRRLTGLVRWGLGGRVGDGRQWISWLHVADLLAVMRRCLDDDPALSGVVHATSPRPVRNAELMATLRRALHRPPAPPTPATLVRLGARVLRTDPALALTGRRCVPARLEAAGFRFAHPELRGAVADLLAGGPRPAPHR</sequence>
<feature type="domain" description="DUF1731" evidence="3">
    <location>
        <begin position="250"/>
        <end position="298"/>
    </location>
</feature>
<dbReference type="InterPro" id="IPR001509">
    <property type="entry name" value="Epimerase_deHydtase"/>
</dbReference>
<dbReference type="Gene3D" id="3.40.50.720">
    <property type="entry name" value="NAD(P)-binding Rossmann-like Domain"/>
    <property type="match status" value="1"/>
</dbReference>
<feature type="domain" description="NAD-dependent epimerase/dehydratase" evidence="2">
    <location>
        <begin position="3"/>
        <end position="212"/>
    </location>
</feature>
<gene>
    <name evidence="4" type="ORF">GCM10009827_061120</name>
</gene>
<proteinExistence type="inferred from homology"/>
<comment type="similarity">
    <text evidence="1">Belongs to the NAD(P)-dependent epimerase/dehydratase family. SDR39U1 subfamily.</text>
</comment>
<dbReference type="InterPro" id="IPR010099">
    <property type="entry name" value="SDR39U1"/>
</dbReference>
<evidence type="ECO:0000259" key="3">
    <source>
        <dbReference type="Pfam" id="PF08338"/>
    </source>
</evidence>
<evidence type="ECO:0000259" key="2">
    <source>
        <dbReference type="Pfam" id="PF01370"/>
    </source>
</evidence>
<dbReference type="SUPFAM" id="SSF51735">
    <property type="entry name" value="NAD(P)-binding Rossmann-fold domains"/>
    <property type="match status" value="1"/>
</dbReference>
<name>A0ABN2B8N9_9ACTN</name>
<dbReference type="RefSeq" id="WP_344505769.1">
    <property type="nucleotide sequence ID" value="NZ_BAAAQD010000013.1"/>
</dbReference>
<dbReference type="InterPro" id="IPR013549">
    <property type="entry name" value="DUF1731"/>
</dbReference>
<accession>A0ABN2B8N9</accession>
<evidence type="ECO:0000313" key="4">
    <source>
        <dbReference type="EMBL" id="GAA1534751.1"/>
    </source>
</evidence>